<comment type="similarity">
    <text evidence="1">Belongs to the sulfotransferase 1 family.</text>
</comment>
<accession>A0AA89BKY7</accession>
<dbReference type="SUPFAM" id="SSF52540">
    <property type="entry name" value="P-loop containing nucleoside triphosphate hydrolases"/>
    <property type="match status" value="1"/>
</dbReference>
<organism evidence="4 5">
    <name type="scientific">Pinctada imbricata</name>
    <name type="common">Atlantic pearl-oyster</name>
    <name type="synonym">Pinctada martensii</name>
    <dbReference type="NCBI Taxonomy" id="66713"/>
    <lineage>
        <taxon>Eukaryota</taxon>
        <taxon>Metazoa</taxon>
        <taxon>Spiralia</taxon>
        <taxon>Lophotrochozoa</taxon>
        <taxon>Mollusca</taxon>
        <taxon>Bivalvia</taxon>
        <taxon>Autobranchia</taxon>
        <taxon>Pteriomorphia</taxon>
        <taxon>Pterioida</taxon>
        <taxon>Pterioidea</taxon>
        <taxon>Pteriidae</taxon>
        <taxon>Pinctada</taxon>
    </lineage>
</organism>
<dbReference type="InterPro" id="IPR027417">
    <property type="entry name" value="P-loop_NTPase"/>
</dbReference>
<dbReference type="Gene3D" id="3.40.50.300">
    <property type="entry name" value="P-loop containing nucleotide triphosphate hydrolases"/>
    <property type="match status" value="1"/>
</dbReference>
<protein>
    <recommendedName>
        <fullName evidence="3">Sulfotransferase domain-containing protein</fullName>
    </recommendedName>
</protein>
<dbReference type="EMBL" id="VSWD01000013">
    <property type="protein sequence ID" value="KAK3084922.1"/>
    <property type="molecule type" value="Genomic_DNA"/>
</dbReference>
<evidence type="ECO:0000256" key="1">
    <source>
        <dbReference type="ARBA" id="ARBA00005771"/>
    </source>
</evidence>
<evidence type="ECO:0000313" key="5">
    <source>
        <dbReference type="Proteomes" id="UP001186944"/>
    </source>
</evidence>
<feature type="domain" description="Sulfotransferase" evidence="3">
    <location>
        <begin position="47"/>
        <end position="283"/>
    </location>
</feature>
<dbReference type="Pfam" id="PF00685">
    <property type="entry name" value="Sulfotransfer_1"/>
    <property type="match status" value="1"/>
</dbReference>
<sequence>MSVEVVDEAGDRMTLLDIDGRLLPVIRIPGYDQVAEVRSMPQWKARDDDILICAYPKSGTHWIWEIVMMLLQGKAERVNAIKETAMLEGTSQKSFDSLPSPRVLNTHILYQDLPKDFREKHCKMIYLLRNVKDVAVSFFHHHCKLIDYTYSGKWENYLKRFIDGKVDYGAWTDHVLQWEKVAGDNNVNILLVAYEDMHKNPEVQVKRIAEYLGKAASQELIKDIVDLCSFKKMKKEKDPLEDLNEWKDKQPGMYRKGIVGDWKTMFTVAQNEKFDAYLAEKMSPSKWCTQYDLVGT</sequence>
<dbReference type="GO" id="GO:0008146">
    <property type="term" value="F:sulfotransferase activity"/>
    <property type="evidence" value="ECO:0007669"/>
    <property type="project" value="InterPro"/>
</dbReference>
<evidence type="ECO:0000259" key="3">
    <source>
        <dbReference type="Pfam" id="PF00685"/>
    </source>
</evidence>
<keyword evidence="2" id="KW-0808">Transferase</keyword>
<comment type="caution">
    <text evidence="4">The sequence shown here is derived from an EMBL/GenBank/DDBJ whole genome shotgun (WGS) entry which is preliminary data.</text>
</comment>
<dbReference type="InterPro" id="IPR000863">
    <property type="entry name" value="Sulfotransferase_dom"/>
</dbReference>
<evidence type="ECO:0000256" key="2">
    <source>
        <dbReference type="ARBA" id="ARBA00022679"/>
    </source>
</evidence>
<proteinExistence type="inferred from homology"/>
<gene>
    <name evidence="4" type="ORF">FSP39_021506</name>
</gene>
<dbReference type="AlphaFoldDB" id="A0AA89BKY7"/>
<dbReference type="Proteomes" id="UP001186944">
    <property type="component" value="Unassembled WGS sequence"/>
</dbReference>
<reference evidence="4" key="1">
    <citation type="submission" date="2019-08" db="EMBL/GenBank/DDBJ databases">
        <title>The improved chromosome-level genome for the pearl oyster Pinctada fucata martensii using PacBio sequencing and Hi-C.</title>
        <authorList>
            <person name="Zheng Z."/>
        </authorList>
    </citation>
    <scope>NUCLEOTIDE SEQUENCE</scope>
    <source>
        <strain evidence="4">ZZ-2019</strain>
        <tissue evidence="4">Adductor muscle</tissue>
    </source>
</reference>
<keyword evidence="5" id="KW-1185">Reference proteome</keyword>
<evidence type="ECO:0000313" key="4">
    <source>
        <dbReference type="EMBL" id="KAK3084922.1"/>
    </source>
</evidence>
<dbReference type="PANTHER" id="PTHR11783">
    <property type="entry name" value="SULFOTRANSFERASE SULT"/>
    <property type="match status" value="1"/>
</dbReference>
<name>A0AA89BKY7_PINIB</name>